<proteinExistence type="predicted"/>
<dbReference type="InterPro" id="IPR027417">
    <property type="entry name" value="P-loop_NTPase"/>
</dbReference>
<protein>
    <submittedName>
        <fullName evidence="2">AAA family ATPase</fullName>
    </submittedName>
</protein>
<organism evidence="2">
    <name type="scientific">Thermomicrobium roseum</name>
    <dbReference type="NCBI Taxonomy" id="500"/>
    <lineage>
        <taxon>Bacteria</taxon>
        <taxon>Pseudomonadati</taxon>
        <taxon>Thermomicrobiota</taxon>
        <taxon>Thermomicrobia</taxon>
        <taxon>Thermomicrobiales</taxon>
        <taxon>Thermomicrobiaceae</taxon>
        <taxon>Thermomicrobium</taxon>
    </lineage>
</organism>
<feature type="domain" description="AAA+ ATPase" evidence="1">
    <location>
        <begin position="78"/>
        <end position="209"/>
    </location>
</feature>
<dbReference type="InterPro" id="IPR002611">
    <property type="entry name" value="IstB_ATP-bd"/>
</dbReference>
<evidence type="ECO:0000313" key="2">
    <source>
        <dbReference type="EMBL" id="HEF64916.1"/>
    </source>
</evidence>
<sequence>MCKGAGYLRLDVPVGHPNFGRIIPCECKIREREAKLLRQYLELSGLEQLEDWTFETFDPTVPGVGDAYRLALDYARNPDGWLLLMGGYGCGKTHLAAAIANYVLRHQRLFPLFTVVPDLLDYLRATFAPDRTESYDNRFEQVRNAGLLVLDDLGTEHTTPWAAEKLFQIINYRYNQRKPTVITTNRDLDDLDERIRSRLCDRAICRAVFIRAGDYRLRRSKLSP</sequence>
<dbReference type="Pfam" id="PF01695">
    <property type="entry name" value="IstB_IS21"/>
    <property type="match status" value="1"/>
</dbReference>
<accession>A0A7C1FR71</accession>
<gene>
    <name evidence="2" type="ORF">ENP47_04880</name>
</gene>
<reference evidence="2" key="1">
    <citation type="journal article" date="2020" name="mSystems">
        <title>Genome- and Community-Level Interaction Insights into Carbon Utilization and Element Cycling Functions of Hydrothermarchaeota in Hydrothermal Sediment.</title>
        <authorList>
            <person name="Zhou Z."/>
            <person name="Liu Y."/>
            <person name="Xu W."/>
            <person name="Pan J."/>
            <person name="Luo Z.H."/>
            <person name="Li M."/>
        </authorList>
    </citation>
    <scope>NUCLEOTIDE SEQUENCE [LARGE SCALE GENOMIC DNA]</scope>
    <source>
        <strain evidence="2">SpSt-222</strain>
    </source>
</reference>
<dbReference type="GO" id="GO:0006260">
    <property type="term" value="P:DNA replication"/>
    <property type="evidence" value="ECO:0007669"/>
    <property type="project" value="TreeGrafter"/>
</dbReference>
<dbReference type="PANTHER" id="PTHR30050:SF4">
    <property type="entry name" value="ATP-BINDING PROTEIN RV3427C IN INSERTION SEQUENCE-RELATED"/>
    <property type="match status" value="1"/>
</dbReference>
<dbReference type="GO" id="GO:0005524">
    <property type="term" value="F:ATP binding"/>
    <property type="evidence" value="ECO:0007669"/>
    <property type="project" value="InterPro"/>
</dbReference>
<dbReference type="InterPro" id="IPR003593">
    <property type="entry name" value="AAA+_ATPase"/>
</dbReference>
<dbReference type="SMART" id="SM00382">
    <property type="entry name" value="AAA"/>
    <property type="match status" value="1"/>
</dbReference>
<comment type="caution">
    <text evidence="2">The sequence shown here is derived from an EMBL/GenBank/DDBJ whole genome shotgun (WGS) entry which is preliminary data.</text>
</comment>
<evidence type="ECO:0000259" key="1">
    <source>
        <dbReference type="SMART" id="SM00382"/>
    </source>
</evidence>
<dbReference type="EMBL" id="DSJL01000009">
    <property type="protein sequence ID" value="HEF64916.1"/>
    <property type="molecule type" value="Genomic_DNA"/>
</dbReference>
<dbReference type="AlphaFoldDB" id="A0A7C1FR71"/>
<dbReference type="SUPFAM" id="SSF52540">
    <property type="entry name" value="P-loop containing nucleoside triphosphate hydrolases"/>
    <property type="match status" value="1"/>
</dbReference>
<dbReference type="PANTHER" id="PTHR30050">
    <property type="entry name" value="CHROMOSOMAL REPLICATION INITIATOR PROTEIN DNAA"/>
    <property type="match status" value="1"/>
</dbReference>
<dbReference type="Gene3D" id="3.40.50.300">
    <property type="entry name" value="P-loop containing nucleotide triphosphate hydrolases"/>
    <property type="match status" value="1"/>
</dbReference>
<dbReference type="CDD" id="cd00009">
    <property type="entry name" value="AAA"/>
    <property type="match status" value="1"/>
</dbReference>
<name>A0A7C1FR71_THERO</name>